<accession>V6LL55</accession>
<name>V6LL55_9EUKA</name>
<dbReference type="SUPFAM" id="SSF56112">
    <property type="entry name" value="Protein kinase-like (PK-like)"/>
    <property type="match status" value="1"/>
</dbReference>
<dbReference type="Pfam" id="PF00069">
    <property type="entry name" value="Pkinase"/>
    <property type="match status" value="1"/>
</dbReference>
<dbReference type="Gene3D" id="1.10.510.10">
    <property type="entry name" value="Transferase(Phosphotransferase) domain 1"/>
    <property type="match status" value="1"/>
</dbReference>
<evidence type="ECO:0000313" key="2">
    <source>
        <dbReference type="EMBL" id="EST45098.1"/>
    </source>
</evidence>
<keyword evidence="4" id="KW-1185">Reference proteome</keyword>
<organism evidence="2">
    <name type="scientific">Spironucleus salmonicida</name>
    <dbReference type="NCBI Taxonomy" id="348837"/>
    <lineage>
        <taxon>Eukaryota</taxon>
        <taxon>Metamonada</taxon>
        <taxon>Diplomonadida</taxon>
        <taxon>Hexamitidae</taxon>
        <taxon>Hexamitinae</taxon>
        <taxon>Spironucleus</taxon>
    </lineage>
</organism>
<dbReference type="SMART" id="SM00220">
    <property type="entry name" value="S_TKc"/>
    <property type="match status" value="1"/>
</dbReference>
<evidence type="ECO:0000313" key="4">
    <source>
        <dbReference type="Proteomes" id="UP000018208"/>
    </source>
</evidence>
<dbReference type="PANTHER" id="PTHR24347">
    <property type="entry name" value="SERINE/THREONINE-PROTEIN KINASE"/>
    <property type="match status" value="1"/>
</dbReference>
<dbReference type="GO" id="GO:0005524">
    <property type="term" value="F:ATP binding"/>
    <property type="evidence" value="ECO:0007669"/>
    <property type="project" value="InterPro"/>
</dbReference>
<reference evidence="2 3" key="1">
    <citation type="journal article" date="2014" name="PLoS Genet.">
        <title>The Genome of Spironucleus salmonicida Highlights a Fish Pathogen Adapted to Fluctuating Environments.</title>
        <authorList>
            <person name="Xu F."/>
            <person name="Jerlstrom-Hultqvist J."/>
            <person name="Einarsson E."/>
            <person name="Astvaldsson A."/>
            <person name="Svard S.G."/>
            <person name="Andersson J.O."/>
        </authorList>
    </citation>
    <scope>NUCLEOTIDE SEQUENCE</scope>
    <source>
        <strain evidence="3">ATCC 50377</strain>
    </source>
</reference>
<dbReference type="AlphaFoldDB" id="V6LL55"/>
<reference evidence="3" key="2">
    <citation type="submission" date="2020-12" db="EMBL/GenBank/DDBJ databases">
        <title>New Spironucleus salmonicida genome in near-complete chromosomes.</title>
        <authorList>
            <person name="Xu F."/>
            <person name="Kurt Z."/>
            <person name="Jimenez-Gonzalez A."/>
            <person name="Astvaldsson A."/>
            <person name="Andersson J.O."/>
            <person name="Svard S.G."/>
        </authorList>
    </citation>
    <scope>NUCLEOTIDE SEQUENCE</scope>
    <source>
        <strain evidence="3">ATCC 50377</strain>
    </source>
</reference>
<dbReference type="OrthoDB" id="449424at2759"/>
<gene>
    <name evidence="2" type="ORF">SS50377_15118</name>
    <name evidence="3" type="ORF">SS50377_25549</name>
</gene>
<dbReference type="EMBL" id="AUWU02000005">
    <property type="protein sequence ID" value="KAH0573429.1"/>
    <property type="molecule type" value="Genomic_DNA"/>
</dbReference>
<dbReference type="EMBL" id="KI546101">
    <property type="protein sequence ID" value="EST45098.1"/>
    <property type="molecule type" value="Genomic_DNA"/>
</dbReference>
<dbReference type="InterPro" id="IPR011009">
    <property type="entry name" value="Kinase-like_dom_sf"/>
</dbReference>
<keyword evidence="2" id="KW-0418">Kinase</keyword>
<sequence>MTCFTSVEALSRYRYKFIKQLGEGGQGKVGLYDDVKNDIQVAIKCYDIKNVQQDEINFIKREFQILLSINQTNVIKCQQLLNNKDYLFLVQEVIQGQSLMEVLNSLSDQHKQDSFIIDQIYYLQYTHIETIVVQLLFTLHYLHEKKIIHRDIKLDNVMYSFVTKKATLIDFGCAKSETKMGTVKTILGTIDYMSPEMLFGQKYTDSTDIWSLGVLIYKLLTNLSPFKPRHADNASLFNKIKDADFYPLPENVNQYLEKIVKECLTPDIALRPSASQLLLKYFSNSTQAQWIQLSRKDKSSYRILSFNSSIKLLQVNNIELLVEELESITITESILRKYQAIYLEEQYQLNVVARLLPQQENLLIFSTKNKDSFLFDQDIKFHQLQQPDIEIQILLMLSNYYPGNQLNIGDIVIETKQEKGCC</sequence>
<dbReference type="InterPro" id="IPR008271">
    <property type="entry name" value="Ser/Thr_kinase_AS"/>
</dbReference>
<evidence type="ECO:0000313" key="3">
    <source>
        <dbReference type="EMBL" id="KAH0573429.1"/>
    </source>
</evidence>
<dbReference type="VEuPathDB" id="GiardiaDB:SS50377_25549"/>
<dbReference type="CDD" id="cd14014">
    <property type="entry name" value="STKc_PknB_like"/>
    <property type="match status" value="1"/>
</dbReference>
<dbReference type="PROSITE" id="PS50011">
    <property type="entry name" value="PROTEIN_KINASE_DOM"/>
    <property type="match status" value="1"/>
</dbReference>
<keyword evidence="2" id="KW-0808">Transferase</keyword>
<dbReference type="GO" id="GO:0004672">
    <property type="term" value="F:protein kinase activity"/>
    <property type="evidence" value="ECO:0007669"/>
    <property type="project" value="InterPro"/>
</dbReference>
<feature type="domain" description="Protein kinase" evidence="1">
    <location>
        <begin position="15"/>
        <end position="282"/>
    </location>
</feature>
<dbReference type="InterPro" id="IPR000719">
    <property type="entry name" value="Prot_kinase_dom"/>
</dbReference>
<evidence type="ECO:0000259" key="1">
    <source>
        <dbReference type="PROSITE" id="PS50011"/>
    </source>
</evidence>
<protein>
    <submittedName>
        <fullName evidence="2">Kinase, CAMK CAMKL</fullName>
    </submittedName>
</protein>
<dbReference type="PROSITE" id="PS00108">
    <property type="entry name" value="PROTEIN_KINASE_ST"/>
    <property type="match status" value="1"/>
</dbReference>
<dbReference type="Proteomes" id="UP000018208">
    <property type="component" value="Unassembled WGS sequence"/>
</dbReference>
<proteinExistence type="predicted"/>